<dbReference type="EMBL" id="JBHMAA010000032">
    <property type="protein sequence ID" value="MFB9952033.1"/>
    <property type="molecule type" value="Genomic_DNA"/>
</dbReference>
<organism evidence="1 2">
    <name type="scientific">Rhizobium puerariae</name>
    <dbReference type="NCBI Taxonomy" id="1585791"/>
    <lineage>
        <taxon>Bacteria</taxon>
        <taxon>Pseudomonadati</taxon>
        <taxon>Pseudomonadota</taxon>
        <taxon>Alphaproteobacteria</taxon>
        <taxon>Hyphomicrobiales</taxon>
        <taxon>Rhizobiaceae</taxon>
        <taxon>Rhizobium/Agrobacterium group</taxon>
        <taxon>Rhizobium</taxon>
    </lineage>
</organism>
<evidence type="ECO:0000313" key="1">
    <source>
        <dbReference type="EMBL" id="MFB9952033.1"/>
    </source>
</evidence>
<reference evidence="1 2" key="1">
    <citation type="submission" date="2024-09" db="EMBL/GenBank/DDBJ databases">
        <authorList>
            <person name="Sun Q."/>
            <person name="Mori K."/>
        </authorList>
    </citation>
    <scope>NUCLEOTIDE SEQUENCE [LARGE SCALE GENOMIC DNA]</scope>
    <source>
        <strain evidence="1 2">TBRC 4938</strain>
    </source>
</reference>
<sequence>MTTARALITLAMKDAGVIGVGQTPLAEDMNDALTNLNAMMAQWSRRRWLVYHLVDVSFQATGAISYSLGTGGDINIARVDSIEAAFFRQTVGAPGNLVDYPLTILNSREDYNNIALKGMPSFPSVLFYDSGWPLGHVFIWPVPSSVYEVHLSLKSPLQSFATLNDAVSLPPEYEEALRLNLAVRLRVSYRLPFDPQLNGLAKIATNTVKNSNTQIPLLQFPSDLPRNVGGRYNIFSDRNG</sequence>
<name>A0ABV6AQN8_9HYPH</name>
<gene>
    <name evidence="1" type="ORF">ACFFP0_24555</name>
</gene>
<protein>
    <submittedName>
        <fullName evidence="1">Uncharacterized protein</fullName>
    </submittedName>
</protein>
<keyword evidence="2" id="KW-1185">Reference proteome</keyword>
<dbReference type="Proteomes" id="UP001589692">
    <property type="component" value="Unassembled WGS sequence"/>
</dbReference>
<proteinExistence type="predicted"/>
<dbReference type="InterPro" id="IPR038258">
    <property type="entry name" value="Gp4_sf"/>
</dbReference>
<evidence type="ECO:0000313" key="2">
    <source>
        <dbReference type="Proteomes" id="UP001589692"/>
    </source>
</evidence>
<dbReference type="RefSeq" id="WP_377264850.1">
    <property type="nucleotide sequence ID" value="NZ_JBHMAA010000032.1"/>
</dbReference>
<accession>A0ABV6AQN8</accession>
<comment type="caution">
    <text evidence="1">The sequence shown here is derived from an EMBL/GenBank/DDBJ whole genome shotgun (WGS) entry which is preliminary data.</text>
</comment>
<dbReference type="Gene3D" id="1.10.3230.20">
    <property type="entry name" value="P22 tail accessory factor (Gp4)"/>
    <property type="match status" value="2"/>
</dbReference>